<feature type="transmembrane region" description="Helical" evidence="1">
    <location>
        <begin position="96"/>
        <end position="115"/>
    </location>
</feature>
<evidence type="ECO:0000256" key="1">
    <source>
        <dbReference type="SAM" id="Phobius"/>
    </source>
</evidence>
<keyword evidence="1" id="KW-0472">Membrane</keyword>
<keyword evidence="1" id="KW-0812">Transmembrane</keyword>
<feature type="transmembrane region" description="Helical" evidence="1">
    <location>
        <begin position="71"/>
        <end position="89"/>
    </location>
</feature>
<dbReference type="Proteomes" id="UP000050469">
    <property type="component" value="Unassembled WGS sequence"/>
</dbReference>
<dbReference type="EMBL" id="LJQO01000226">
    <property type="protein sequence ID" value="KPX73513.1"/>
    <property type="molecule type" value="Genomic_DNA"/>
</dbReference>
<dbReference type="AlphaFoldDB" id="A0A0P9TNX7"/>
<dbReference type="PATRIC" id="fig|251724.3.peg.5184"/>
<accession>A0A0P9TNX7</accession>
<protein>
    <submittedName>
        <fullName evidence="2">Permease of the major facilitator superfamily</fullName>
    </submittedName>
</protein>
<comment type="caution">
    <text evidence="2">The sequence shown here is derived from an EMBL/GenBank/DDBJ whole genome shotgun (WGS) entry which is preliminary data.</text>
</comment>
<reference evidence="2 3" key="1">
    <citation type="submission" date="2015-09" db="EMBL/GenBank/DDBJ databases">
        <title>Genome announcement of multiple Pseudomonas syringae strains.</title>
        <authorList>
            <person name="Thakur S."/>
            <person name="Wang P.W."/>
            <person name="Gong Y."/>
            <person name="Weir B.S."/>
            <person name="Guttman D.S."/>
        </authorList>
    </citation>
    <scope>NUCLEOTIDE SEQUENCE [LARGE SCALE GENOMIC DNA]</scope>
    <source>
        <strain evidence="2 3">ICMP7840</strain>
    </source>
</reference>
<proteinExistence type="predicted"/>
<sequence length="116" mass="13096">MRRPKRTDHFLHDPNQDVHMQVEGFFEWLGQAIGAVIRFFVDGLAWLFNGFTHAGGNFVDGLSRTLGMDTSLISIVALIIGLMLLYSAVRAFMRASIILGIIWLALGLWLLSWIIH</sequence>
<evidence type="ECO:0000313" key="3">
    <source>
        <dbReference type="Proteomes" id="UP000050469"/>
    </source>
</evidence>
<evidence type="ECO:0000313" key="2">
    <source>
        <dbReference type="EMBL" id="KPX73513.1"/>
    </source>
</evidence>
<gene>
    <name evidence="2" type="ORF">ALO53_100000</name>
</gene>
<name>A0A0P9TNX7_PSEA0</name>
<organism evidence="2 3">
    <name type="scientific">Pseudomonas amygdali pv. photiniae</name>
    <dbReference type="NCBI Taxonomy" id="251724"/>
    <lineage>
        <taxon>Bacteria</taxon>
        <taxon>Pseudomonadati</taxon>
        <taxon>Pseudomonadota</taxon>
        <taxon>Gammaproteobacteria</taxon>
        <taxon>Pseudomonadales</taxon>
        <taxon>Pseudomonadaceae</taxon>
        <taxon>Pseudomonas</taxon>
        <taxon>Pseudomonas amygdali</taxon>
    </lineage>
</organism>
<feature type="transmembrane region" description="Helical" evidence="1">
    <location>
        <begin position="28"/>
        <end position="51"/>
    </location>
</feature>
<keyword evidence="1" id="KW-1133">Transmembrane helix</keyword>